<dbReference type="PANTHER" id="PTHR11228:SF7">
    <property type="entry name" value="PQQA PEPTIDE CYCLASE"/>
    <property type="match status" value="1"/>
</dbReference>
<evidence type="ECO:0000256" key="4">
    <source>
        <dbReference type="ARBA" id="ARBA00023014"/>
    </source>
</evidence>
<keyword evidence="7" id="KW-1185">Reference proteome</keyword>
<dbReference type="InterPro" id="IPR058240">
    <property type="entry name" value="rSAM_sf"/>
</dbReference>
<evidence type="ECO:0000256" key="3">
    <source>
        <dbReference type="ARBA" id="ARBA00023004"/>
    </source>
</evidence>
<evidence type="ECO:0000313" key="7">
    <source>
        <dbReference type="Proteomes" id="UP000537131"/>
    </source>
</evidence>
<dbReference type="PROSITE" id="PS51918">
    <property type="entry name" value="RADICAL_SAM"/>
    <property type="match status" value="1"/>
</dbReference>
<feature type="domain" description="Radical SAM core" evidence="5">
    <location>
        <begin position="94"/>
        <end position="314"/>
    </location>
</feature>
<comment type="caution">
    <text evidence="6">The sequence shown here is derived from an EMBL/GenBank/DDBJ whole genome shotgun (WGS) entry which is preliminary data.</text>
</comment>
<accession>A0A7Y0HP23</accession>
<dbReference type="Pfam" id="PF13186">
    <property type="entry name" value="SPASM"/>
    <property type="match status" value="1"/>
</dbReference>
<dbReference type="Proteomes" id="UP000537131">
    <property type="component" value="Unassembled WGS sequence"/>
</dbReference>
<dbReference type="AlphaFoldDB" id="A0A7Y0HP23"/>
<evidence type="ECO:0000256" key="2">
    <source>
        <dbReference type="ARBA" id="ARBA00022723"/>
    </source>
</evidence>
<keyword evidence="2" id="KW-0479">Metal-binding</keyword>
<sequence>MLTLNDNDIAFSKYAQFIKEKNTVIIINGYSGVWGAVDRDMFDKINYCIVNRFSPLQYINSLDSQCDKQQLSEIFQVLIEEKMLKNSSEEELKIDIKNIKDVEFKLTNRCNLKCLHCAASADINNEDLLGTEEIIKILNKISKMNVDTLLLTGGEPLIRKDIEQILLHINKNFKGKVNLITNGTLINKEMAAILKKCIGAISISIDGYDEKSTEYVRGKGVYKKIVQAVHYLKEVGFTKDTIDLSMTCTYQNIEHKDNFYNLCKKLDVTGSVRKLSPLGRGLKNYKDIGTRDYLALNGINSEDIETIRESLECKIFCRAGIEKFMINEFGDMYPCLILESEEYKFGNIIKEDPNYIFASKKYYEFIKNKLQRSIVDDVDKCKDCNVRYFCMDRCLGQNIGYYSNKEICEYRCNQVYPYLNKVLWD</sequence>
<keyword evidence="4" id="KW-0411">Iron-sulfur</keyword>
<gene>
    <name evidence="6" type="ORF">HBE96_14075</name>
</gene>
<protein>
    <submittedName>
        <fullName evidence="6">Radical SAM protein</fullName>
    </submittedName>
</protein>
<dbReference type="RefSeq" id="WP_169298363.1">
    <property type="nucleotide sequence ID" value="NZ_JABBNI010000025.1"/>
</dbReference>
<evidence type="ECO:0000256" key="1">
    <source>
        <dbReference type="ARBA" id="ARBA00022691"/>
    </source>
</evidence>
<dbReference type="GO" id="GO:0046872">
    <property type="term" value="F:metal ion binding"/>
    <property type="evidence" value="ECO:0007669"/>
    <property type="project" value="UniProtKB-KW"/>
</dbReference>
<dbReference type="GO" id="GO:0051536">
    <property type="term" value="F:iron-sulfur cluster binding"/>
    <property type="evidence" value="ECO:0007669"/>
    <property type="project" value="UniProtKB-KW"/>
</dbReference>
<keyword evidence="3" id="KW-0408">Iron</keyword>
<dbReference type="InterPro" id="IPR013785">
    <property type="entry name" value="Aldolase_TIM"/>
</dbReference>
<keyword evidence="1" id="KW-0949">S-adenosyl-L-methionine</keyword>
<dbReference type="GO" id="GO:0003824">
    <property type="term" value="F:catalytic activity"/>
    <property type="evidence" value="ECO:0007669"/>
    <property type="project" value="InterPro"/>
</dbReference>
<reference evidence="6 7" key="2">
    <citation type="submission" date="2020-06" db="EMBL/GenBank/DDBJ databases">
        <title>Complete Genome Sequence of Clostridium muelleri sp. nov. P21T, an Acid-Alcohol Producing Acetogen Isolated from Old Hay.</title>
        <authorList>
            <person name="Duncan K.E."/>
            <person name="Tanner R.S."/>
        </authorList>
    </citation>
    <scope>NUCLEOTIDE SEQUENCE [LARGE SCALE GENOMIC DNA]</scope>
    <source>
        <strain evidence="6 7">P21</strain>
    </source>
</reference>
<dbReference type="SUPFAM" id="SSF102114">
    <property type="entry name" value="Radical SAM enzymes"/>
    <property type="match status" value="1"/>
</dbReference>
<evidence type="ECO:0000313" key="6">
    <source>
        <dbReference type="EMBL" id="NMM63780.1"/>
    </source>
</evidence>
<reference evidence="6 7" key="1">
    <citation type="submission" date="2020-04" db="EMBL/GenBank/DDBJ databases">
        <authorList>
            <person name="Doyle D.A."/>
        </authorList>
    </citation>
    <scope>NUCLEOTIDE SEQUENCE [LARGE SCALE GENOMIC DNA]</scope>
    <source>
        <strain evidence="6 7">P21</strain>
    </source>
</reference>
<dbReference type="SFLD" id="SFLDG01386">
    <property type="entry name" value="main_SPASM_domain-containing"/>
    <property type="match status" value="1"/>
</dbReference>
<dbReference type="Gene3D" id="3.20.20.70">
    <property type="entry name" value="Aldolase class I"/>
    <property type="match status" value="1"/>
</dbReference>
<name>A0A7Y0HP23_9CLOT</name>
<dbReference type="EMBL" id="JABBNI010000025">
    <property type="protein sequence ID" value="NMM63780.1"/>
    <property type="molecule type" value="Genomic_DNA"/>
</dbReference>
<dbReference type="SFLD" id="SFLDS00029">
    <property type="entry name" value="Radical_SAM"/>
    <property type="match status" value="1"/>
</dbReference>
<dbReference type="SFLD" id="SFLDG01067">
    <property type="entry name" value="SPASM/twitch_domain_containing"/>
    <property type="match status" value="1"/>
</dbReference>
<dbReference type="Pfam" id="PF04055">
    <property type="entry name" value="Radical_SAM"/>
    <property type="match status" value="1"/>
</dbReference>
<dbReference type="PANTHER" id="PTHR11228">
    <property type="entry name" value="RADICAL SAM DOMAIN PROTEIN"/>
    <property type="match status" value="1"/>
</dbReference>
<proteinExistence type="predicted"/>
<dbReference type="CDD" id="cd01335">
    <property type="entry name" value="Radical_SAM"/>
    <property type="match status" value="1"/>
</dbReference>
<dbReference type="InterPro" id="IPR023885">
    <property type="entry name" value="4Fe4S-binding_SPASM_dom"/>
</dbReference>
<dbReference type="InterPro" id="IPR007197">
    <property type="entry name" value="rSAM"/>
</dbReference>
<organism evidence="6 7">
    <name type="scientific">Clostridium muellerianum</name>
    <dbReference type="NCBI Taxonomy" id="2716538"/>
    <lineage>
        <taxon>Bacteria</taxon>
        <taxon>Bacillati</taxon>
        <taxon>Bacillota</taxon>
        <taxon>Clostridia</taxon>
        <taxon>Eubacteriales</taxon>
        <taxon>Clostridiaceae</taxon>
        <taxon>Clostridium</taxon>
    </lineage>
</organism>
<dbReference type="InterPro" id="IPR050377">
    <property type="entry name" value="Radical_SAM_PqqE_MftC-like"/>
</dbReference>
<evidence type="ECO:0000259" key="5">
    <source>
        <dbReference type="PROSITE" id="PS51918"/>
    </source>
</evidence>
<dbReference type="NCBIfam" id="TIGR04085">
    <property type="entry name" value="rSAM_more_4Fe4S"/>
    <property type="match status" value="1"/>
</dbReference>